<feature type="transmembrane region" description="Helical" evidence="7">
    <location>
        <begin position="286"/>
        <end position="304"/>
    </location>
</feature>
<keyword evidence="6 7" id="KW-0472">Membrane</keyword>
<gene>
    <name evidence="8" type="ORF">SAMN04488244_13111</name>
</gene>
<evidence type="ECO:0000256" key="2">
    <source>
        <dbReference type="ARBA" id="ARBA00008929"/>
    </source>
</evidence>
<accession>A0A1H6C4P4</accession>
<feature type="transmembrane region" description="Helical" evidence="7">
    <location>
        <begin position="22"/>
        <end position="42"/>
    </location>
</feature>
<keyword evidence="3" id="KW-1003">Cell membrane</keyword>
<dbReference type="Proteomes" id="UP000236721">
    <property type="component" value="Unassembled WGS sequence"/>
</dbReference>
<feature type="transmembrane region" description="Helical" evidence="7">
    <location>
        <begin position="54"/>
        <end position="71"/>
    </location>
</feature>
<proteinExistence type="inferred from homology"/>
<dbReference type="EMBL" id="FNVG01000031">
    <property type="protein sequence ID" value="SEG67931.1"/>
    <property type="molecule type" value="Genomic_DNA"/>
</dbReference>
<feature type="transmembrane region" description="Helical" evidence="7">
    <location>
        <begin position="324"/>
        <end position="347"/>
    </location>
</feature>
<evidence type="ECO:0000313" key="8">
    <source>
        <dbReference type="EMBL" id="SEG67931.1"/>
    </source>
</evidence>
<comment type="subcellular location">
    <subcellularLocation>
        <location evidence="1">Cell membrane</location>
        <topology evidence="1">Multi-pass membrane protein</topology>
    </subcellularLocation>
</comment>
<evidence type="ECO:0000256" key="6">
    <source>
        <dbReference type="ARBA" id="ARBA00023136"/>
    </source>
</evidence>
<evidence type="ECO:0000313" key="9">
    <source>
        <dbReference type="Proteomes" id="UP000236721"/>
    </source>
</evidence>
<evidence type="ECO:0000256" key="7">
    <source>
        <dbReference type="SAM" id="Phobius"/>
    </source>
</evidence>
<dbReference type="Gene3D" id="1.20.1630.10">
    <property type="entry name" value="Formate dehydrogenase/DMSO reductase domain"/>
    <property type="match status" value="1"/>
</dbReference>
<feature type="transmembrane region" description="Helical" evidence="7">
    <location>
        <begin position="256"/>
        <end position="274"/>
    </location>
</feature>
<keyword evidence="9" id="KW-1185">Reference proteome</keyword>
<keyword evidence="5 7" id="KW-1133">Transmembrane helix</keyword>
<comment type="similarity">
    <text evidence="2">Belongs to the NrfD family.</text>
</comment>
<evidence type="ECO:0000256" key="3">
    <source>
        <dbReference type="ARBA" id="ARBA00022475"/>
    </source>
</evidence>
<dbReference type="RefSeq" id="WP_103882190.1">
    <property type="nucleotide sequence ID" value="NZ_FNVG01000031.1"/>
</dbReference>
<evidence type="ECO:0000256" key="5">
    <source>
        <dbReference type="ARBA" id="ARBA00022989"/>
    </source>
</evidence>
<dbReference type="AlphaFoldDB" id="A0A1H6C4P4"/>
<dbReference type="OrthoDB" id="9770779at2"/>
<feature type="transmembrane region" description="Helical" evidence="7">
    <location>
        <begin position="147"/>
        <end position="165"/>
    </location>
</feature>
<dbReference type="Pfam" id="PF03916">
    <property type="entry name" value="NrfD"/>
    <property type="match status" value="1"/>
</dbReference>
<reference evidence="9" key="1">
    <citation type="submission" date="2016-10" db="EMBL/GenBank/DDBJ databases">
        <authorList>
            <person name="Varghese N."/>
            <person name="Submissions S."/>
        </authorList>
    </citation>
    <scope>NUCLEOTIDE SEQUENCE [LARGE SCALE GENOMIC DNA]</scope>
    <source>
        <strain evidence="9">CGMCC 1.7062</strain>
    </source>
</reference>
<dbReference type="PANTHER" id="PTHR34856">
    <property type="entry name" value="PROTEIN NRFD"/>
    <property type="match status" value="1"/>
</dbReference>
<dbReference type="InterPro" id="IPR052049">
    <property type="entry name" value="Electron_transfer_protein"/>
</dbReference>
<protein>
    <submittedName>
        <fullName evidence="8">Tetrathionate reductase gamma subunit</fullName>
    </submittedName>
</protein>
<evidence type="ECO:0000256" key="1">
    <source>
        <dbReference type="ARBA" id="ARBA00004651"/>
    </source>
</evidence>
<feature type="transmembrane region" description="Helical" evidence="7">
    <location>
        <begin position="91"/>
        <end position="114"/>
    </location>
</feature>
<feature type="transmembrane region" description="Helical" evidence="7">
    <location>
        <begin position="226"/>
        <end position="244"/>
    </location>
</feature>
<feature type="transmembrane region" description="Helical" evidence="7">
    <location>
        <begin position="185"/>
        <end position="205"/>
    </location>
</feature>
<dbReference type="InterPro" id="IPR005614">
    <property type="entry name" value="NrfD-like"/>
</dbReference>
<dbReference type="GO" id="GO:0005886">
    <property type="term" value="C:plasma membrane"/>
    <property type="evidence" value="ECO:0007669"/>
    <property type="project" value="UniProtKB-SubCell"/>
</dbReference>
<evidence type="ECO:0000256" key="4">
    <source>
        <dbReference type="ARBA" id="ARBA00022692"/>
    </source>
</evidence>
<dbReference type="PANTHER" id="PTHR34856:SF2">
    <property type="entry name" value="PROTEIN NRFD"/>
    <property type="match status" value="1"/>
</dbReference>
<sequence>MKITEVLITPQEIAWLPWAAQYFFYIGGAYAASILFLIALIWREKTSHLLRTSLVLTMAISAIVGALALSADLHQPARAWHFYAHFTPWSWMSLGSIFLPLFCALSVITAWLYLRDDLVAIRNSPNQALKFVGHLSFGSWKTTHRQLLFVALVTMLSGLSIALYTGAEVAVIKARPLWNQSASPLLWFVTAFLSAIGFSLILCLLQAGKRLRTTFNPCDMLLITRTLKVTGVLAIILLSIWASNDPMFHVYSQPTWFYYLMALYLLFVLCALLPTSTTLLPKSLSGTILTAAMTLGAAWMTRWVTLMETQRIAKYDAGLYPYELPVGTAGYLGILGMLGLWCTFALITSELTRVQHSHQNPSSLANEQFER</sequence>
<name>A0A1H6C4P4_9VIBR</name>
<organism evidence="8 9">
    <name type="scientific">Vibrio hangzhouensis</name>
    <dbReference type="NCBI Taxonomy" id="462991"/>
    <lineage>
        <taxon>Bacteria</taxon>
        <taxon>Pseudomonadati</taxon>
        <taxon>Pseudomonadota</taxon>
        <taxon>Gammaproteobacteria</taxon>
        <taxon>Vibrionales</taxon>
        <taxon>Vibrionaceae</taxon>
        <taxon>Vibrio</taxon>
    </lineage>
</organism>
<keyword evidence="4 7" id="KW-0812">Transmembrane</keyword>